<protein>
    <submittedName>
        <fullName evidence="1">Uncharacterized protein</fullName>
    </submittedName>
</protein>
<proteinExistence type="predicted"/>
<dbReference type="Proteomes" id="UP001499930">
    <property type="component" value="Unassembled WGS sequence"/>
</dbReference>
<evidence type="ECO:0000313" key="2">
    <source>
        <dbReference type="Proteomes" id="UP001499930"/>
    </source>
</evidence>
<sequence>MGTVYQTFTPDAALFQTTAFPQLKTINGTNYPVMGLYYDGTVSELAYWQFKLRNYGAGVDMIVTLDWYADTAVANAVVWEAALAAITPDADTQDVETRAFGTAATVTDTHLTTTGQRLHTCSITLTGSGPLNSAADGDACWMRIARLPANAADGMAGDAVLIGWQLAYSDT</sequence>
<gene>
    <name evidence="1" type="ORF">GCM10017559_08470</name>
</gene>
<keyword evidence="2" id="KW-1185">Reference proteome</keyword>
<dbReference type="EMBL" id="BAAAWD010000004">
    <property type="protein sequence ID" value="GAA2990714.1"/>
    <property type="molecule type" value="Genomic_DNA"/>
</dbReference>
<name>A0ABP6KB98_9ACTN</name>
<organism evidence="1 2">
    <name type="scientific">Streptosporangium longisporum</name>
    <dbReference type="NCBI Taxonomy" id="46187"/>
    <lineage>
        <taxon>Bacteria</taxon>
        <taxon>Bacillati</taxon>
        <taxon>Actinomycetota</taxon>
        <taxon>Actinomycetes</taxon>
        <taxon>Streptosporangiales</taxon>
        <taxon>Streptosporangiaceae</taxon>
        <taxon>Streptosporangium</taxon>
    </lineage>
</organism>
<reference evidence="2" key="1">
    <citation type="journal article" date="2019" name="Int. J. Syst. Evol. Microbiol.">
        <title>The Global Catalogue of Microorganisms (GCM) 10K type strain sequencing project: providing services to taxonomists for standard genome sequencing and annotation.</title>
        <authorList>
            <consortium name="The Broad Institute Genomics Platform"/>
            <consortium name="The Broad Institute Genome Sequencing Center for Infectious Disease"/>
            <person name="Wu L."/>
            <person name="Ma J."/>
        </authorList>
    </citation>
    <scope>NUCLEOTIDE SEQUENCE [LARGE SCALE GENOMIC DNA]</scope>
    <source>
        <strain evidence="2">JCM 3106</strain>
    </source>
</reference>
<dbReference type="RefSeq" id="WP_344888518.1">
    <property type="nucleotide sequence ID" value="NZ_BAAAWD010000004.1"/>
</dbReference>
<evidence type="ECO:0000313" key="1">
    <source>
        <dbReference type="EMBL" id="GAA2990714.1"/>
    </source>
</evidence>
<accession>A0ABP6KB98</accession>
<comment type="caution">
    <text evidence="1">The sequence shown here is derived from an EMBL/GenBank/DDBJ whole genome shotgun (WGS) entry which is preliminary data.</text>
</comment>